<comment type="function">
    <text evidence="6">Has immunoglobulin-binding and hemagglutination properties, and can bind to mannose. Essential for virulence. May be involved in LPS biosynthesis or polysaccharide transport.</text>
</comment>
<feature type="signal peptide" evidence="7">
    <location>
        <begin position="1"/>
        <end position="27"/>
    </location>
</feature>
<evidence type="ECO:0000256" key="3">
    <source>
        <dbReference type="ARBA" id="ARBA00020552"/>
    </source>
</evidence>
<evidence type="ECO:0000256" key="7">
    <source>
        <dbReference type="SAM" id="SignalP"/>
    </source>
</evidence>
<sequence>MFTIARSITAAGFGLLLAAGAAMPANAVTMPTLTVPATGQSDIIQVRDHGHGHGHWHHHHNRWGSGHRLHGSDSYYDDDSDSGVLFKSFVTGTLFNRQGSQSYYGVHARDCASRYRSYRASDNTYQPSRGPRQLCR</sequence>
<comment type="subcellular location">
    <subcellularLocation>
        <location evidence="1">Membrane</location>
        <topology evidence="1">Single-pass membrane protein</topology>
    </subcellularLocation>
</comment>
<dbReference type="Pfam" id="PF07886">
    <property type="entry name" value="BA14K"/>
    <property type="match status" value="1"/>
</dbReference>
<reference evidence="8 9" key="1">
    <citation type="journal article" date="2020" name="Genome Biol. Evol.">
        <title>Rhizobium dioscoreae sp. nov., a plant growth-promoting bacterium isolated from yam (Dioscorea species).</title>
        <authorList>
            <person name="Ouyabe M."/>
            <person name="Tanaka N."/>
            <person name="Shiwa Y."/>
            <person name="Fujita N."/>
            <person name="Kikuno H."/>
            <person name="Babil P."/>
            <person name="Shiwachi H."/>
        </authorList>
    </citation>
    <scope>NUCLEOTIDE SEQUENCE [LARGE SCALE GENOMIC DNA]</scope>
    <source>
        <strain evidence="8 9">S-93</strain>
    </source>
</reference>
<dbReference type="InterPro" id="IPR012413">
    <property type="entry name" value="BA14K"/>
</dbReference>
<evidence type="ECO:0000256" key="4">
    <source>
        <dbReference type="ARBA" id="ARBA00022475"/>
    </source>
</evidence>
<keyword evidence="9" id="KW-1185">Reference proteome</keyword>
<keyword evidence="4" id="KW-0472">Membrane</keyword>
<evidence type="ECO:0000313" key="8">
    <source>
        <dbReference type="EMBL" id="GES49809.1"/>
    </source>
</evidence>
<keyword evidence="5" id="KW-0430">Lectin</keyword>
<evidence type="ECO:0000256" key="6">
    <source>
        <dbReference type="ARBA" id="ARBA00025321"/>
    </source>
</evidence>
<evidence type="ECO:0000256" key="1">
    <source>
        <dbReference type="ARBA" id="ARBA00004167"/>
    </source>
</evidence>
<comment type="caution">
    <text evidence="8">The sequence shown here is derived from an EMBL/GenBank/DDBJ whole genome shotgun (WGS) entry which is preliminary data.</text>
</comment>
<keyword evidence="7" id="KW-0732">Signal</keyword>
<feature type="chain" id="PRO_5045943888" description="Lectin-like protein BA14k" evidence="7">
    <location>
        <begin position="28"/>
        <end position="136"/>
    </location>
</feature>
<evidence type="ECO:0000256" key="5">
    <source>
        <dbReference type="ARBA" id="ARBA00022734"/>
    </source>
</evidence>
<evidence type="ECO:0000256" key="2">
    <source>
        <dbReference type="ARBA" id="ARBA00010270"/>
    </source>
</evidence>
<keyword evidence="4" id="KW-1003">Cell membrane</keyword>
<accession>A0ABQ0Z3D7</accession>
<name>A0ABQ0Z3D7_9HYPH</name>
<gene>
    <name evidence="8" type="ORF">RsS93_24230</name>
</gene>
<dbReference type="EMBL" id="BLAJ01000003">
    <property type="protein sequence ID" value="GES49809.1"/>
    <property type="molecule type" value="Genomic_DNA"/>
</dbReference>
<comment type="similarity">
    <text evidence="2">Belongs to the BA14k family.</text>
</comment>
<dbReference type="RefSeq" id="WP_113329025.1">
    <property type="nucleotide sequence ID" value="NZ_BLAI01000007.1"/>
</dbReference>
<proteinExistence type="inferred from homology"/>
<dbReference type="Proteomes" id="UP000390335">
    <property type="component" value="Unassembled WGS sequence"/>
</dbReference>
<evidence type="ECO:0000313" key="9">
    <source>
        <dbReference type="Proteomes" id="UP000390335"/>
    </source>
</evidence>
<organism evidence="8 9">
    <name type="scientific">Rhizobium dioscoreae</name>
    <dbReference type="NCBI Taxonomy" id="2653122"/>
    <lineage>
        <taxon>Bacteria</taxon>
        <taxon>Pseudomonadati</taxon>
        <taxon>Pseudomonadota</taxon>
        <taxon>Alphaproteobacteria</taxon>
        <taxon>Hyphomicrobiales</taxon>
        <taxon>Rhizobiaceae</taxon>
        <taxon>Rhizobium/Agrobacterium group</taxon>
        <taxon>Rhizobium</taxon>
    </lineage>
</organism>
<protein>
    <recommendedName>
        <fullName evidence="3">Lectin-like protein BA14k</fullName>
    </recommendedName>
</protein>